<feature type="region of interest" description="Disordered" evidence="1">
    <location>
        <begin position="41"/>
        <end position="61"/>
    </location>
</feature>
<evidence type="ECO:0000256" key="1">
    <source>
        <dbReference type="SAM" id="MobiDB-lite"/>
    </source>
</evidence>
<dbReference type="EMBL" id="MWWT01000005">
    <property type="protein sequence ID" value="OZG54446.1"/>
    <property type="molecule type" value="Genomic_DNA"/>
</dbReference>
<gene>
    <name evidence="2" type="ORF">ALMA_0907</name>
</gene>
<protein>
    <submittedName>
        <fullName evidence="2">Adhesin isopeptide-forming adherence domain-containing protein</fullName>
    </submittedName>
</protein>
<accession>A0A261F6C2</accession>
<name>A0A261F6C2_9BIFI</name>
<organism evidence="2 3">
    <name type="scientific">Alloscardovia macacae</name>
    <dbReference type="NCBI Taxonomy" id="1160091"/>
    <lineage>
        <taxon>Bacteria</taxon>
        <taxon>Bacillati</taxon>
        <taxon>Actinomycetota</taxon>
        <taxon>Actinomycetes</taxon>
        <taxon>Bifidobacteriales</taxon>
        <taxon>Bifidobacteriaceae</taxon>
        <taxon>Alloscardovia</taxon>
    </lineage>
</organism>
<dbReference type="Proteomes" id="UP000243657">
    <property type="component" value="Unassembled WGS sequence"/>
</dbReference>
<evidence type="ECO:0000313" key="3">
    <source>
        <dbReference type="Proteomes" id="UP000243657"/>
    </source>
</evidence>
<proteinExistence type="predicted"/>
<reference evidence="2 3" key="1">
    <citation type="journal article" date="2017" name="BMC Genomics">
        <title>Comparative genomic and phylogenomic analyses of the Bifidobacteriaceae family.</title>
        <authorList>
            <person name="Lugli G.A."/>
            <person name="Milani C."/>
            <person name="Turroni F."/>
            <person name="Duranti S."/>
            <person name="Mancabelli L."/>
            <person name="Mangifesta M."/>
            <person name="Ferrario C."/>
            <person name="Modesto M."/>
            <person name="Mattarelli P."/>
            <person name="Jiri K."/>
            <person name="van Sinderen D."/>
            <person name="Ventura M."/>
        </authorList>
    </citation>
    <scope>NUCLEOTIDE SEQUENCE [LARGE SCALE GENOMIC DNA]</scope>
    <source>
        <strain evidence="2 3">DSM 24762</strain>
    </source>
</reference>
<sequence length="212" mass="22118">MSLFARHKPVSTRIRQSLLKVGVGVLTVSLALGGLAYADTTPSTPNNNTGGGGSTNGNQGSGNYTSTVVWATNDNFGPANDATVLNVLTGTLGGKAWNDTNTHIHTATENALNECVNNYATRHNGDRNANCRVFGVGAVKSSDNTIANATGGHTEQTWRNAWNAEVGTKTYAHNGAVYKTNVPLNGGVDTINSLAYRETSGGNRSLVVIVLA</sequence>
<dbReference type="AlphaFoldDB" id="A0A261F6C2"/>
<comment type="caution">
    <text evidence="2">The sequence shown here is derived from an EMBL/GenBank/DDBJ whole genome shotgun (WGS) entry which is preliminary data.</text>
</comment>
<keyword evidence="3" id="KW-1185">Reference proteome</keyword>
<evidence type="ECO:0000313" key="2">
    <source>
        <dbReference type="EMBL" id="OZG54446.1"/>
    </source>
</evidence>